<evidence type="ECO:0000256" key="1">
    <source>
        <dbReference type="SAM" id="MobiDB-lite"/>
    </source>
</evidence>
<dbReference type="Pfam" id="PF25273">
    <property type="entry name" value="DUF7869"/>
    <property type="match status" value="1"/>
</dbReference>
<name>A0A9P0CK66_9CUCU</name>
<evidence type="ECO:0000313" key="4">
    <source>
        <dbReference type="Proteomes" id="UP001153636"/>
    </source>
</evidence>
<feature type="region of interest" description="Disordered" evidence="1">
    <location>
        <begin position="198"/>
        <end position="235"/>
    </location>
</feature>
<dbReference type="InterPro" id="IPR057191">
    <property type="entry name" value="DUF7869"/>
</dbReference>
<proteinExistence type="predicted"/>
<dbReference type="Proteomes" id="UP001153636">
    <property type="component" value="Chromosome 1"/>
</dbReference>
<reference evidence="3" key="1">
    <citation type="submission" date="2022-01" db="EMBL/GenBank/DDBJ databases">
        <authorList>
            <person name="King R."/>
        </authorList>
    </citation>
    <scope>NUCLEOTIDE SEQUENCE</scope>
</reference>
<feature type="domain" description="DUF7869" evidence="2">
    <location>
        <begin position="590"/>
        <end position="677"/>
    </location>
</feature>
<dbReference type="PANTHER" id="PTHR10773">
    <property type="entry name" value="DNA-DIRECTED RNA POLYMERASES I, II, AND III SUBUNIT RPABC2"/>
    <property type="match status" value="1"/>
</dbReference>
<evidence type="ECO:0000313" key="3">
    <source>
        <dbReference type="EMBL" id="CAH1099611.1"/>
    </source>
</evidence>
<gene>
    <name evidence="3" type="ORF">PSYICH_LOCUS1244</name>
</gene>
<sequence>MNRGKKILALVKQNEQQENSAAQYPLENLPIEFEDGVLFEGDSTIMYSDTPNDNIPNQSVISLESNIILKCNTSVSSNIANNDISLNEQRSDTIENLTPSDNYCSLDVSHNIFISEHDNEIISLDNNIELDDCILLEKYEEYPDSTIEAEINGKNEKTTPIERTPNKIEDSLENVNHGYETKIEKVRINKNVMDPDFVLNNSKDNEESDSEVVNKRTKNRSQNEDLDPEDMSIEPATKRAKKIDLDKNKWKRTENKIKRMKGEEYLGYTRKNKKWKHNKIRSEREIKERCDGKHCGKTKVYLCNSVTNEKRNQIFENFWKDLTWDQKKMFVINNVEKTEPKRRKTENKETQKSNSFFYYLRIDGKPLRVCKKMFLNTLCIGEWSVRNWCNNEDNGMVASSAEVNDRRKNSQEPKLCERRKFLENWFDKLPKIPSHYARADSKKEYIEDNIVKNKSQLYKRYVECCEGKPLSTFVFDELFEKKNLGIFQPRKDQCDMCCSFKTGNIDQKEYEAHIVSKDRARIEKQIDKEQSSIKENCHLLTMDLQAVQLCPRMYASALYYKQKLRVHNFTIYNLSTHQSTNFWWHECEGKLEASNFASCIIDYLETQFSQSNLPIIIYSDGCGYQNKNAVLSNALLTFSVTNKKIVEQKYLVRGHTQMECDSVHSLIERRLEKREIYLPGEYVSITKHARKNPFPLDAKYLHHDFFKYYSDPLFQWYSSIRPPGATVSEIRALKYTPEGLIYFKTDFDSDYMPLRKTKSVSLNRVNYKNLYSTKPKISLEKYEQLLAITKVMDTDYHDFYKNLPHAVSKKIKV</sequence>
<accession>A0A9P0CK66</accession>
<dbReference type="EMBL" id="OV651813">
    <property type="protein sequence ID" value="CAH1099611.1"/>
    <property type="molecule type" value="Genomic_DNA"/>
</dbReference>
<organism evidence="3 4">
    <name type="scientific">Psylliodes chrysocephalus</name>
    <dbReference type="NCBI Taxonomy" id="3402493"/>
    <lineage>
        <taxon>Eukaryota</taxon>
        <taxon>Metazoa</taxon>
        <taxon>Ecdysozoa</taxon>
        <taxon>Arthropoda</taxon>
        <taxon>Hexapoda</taxon>
        <taxon>Insecta</taxon>
        <taxon>Pterygota</taxon>
        <taxon>Neoptera</taxon>
        <taxon>Endopterygota</taxon>
        <taxon>Coleoptera</taxon>
        <taxon>Polyphaga</taxon>
        <taxon>Cucujiformia</taxon>
        <taxon>Chrysomeloidea</taxon>
        <taxon>Chrysomelidae</taxon>
        <taxon>Galerucinae</taxon>
        <taxon>Alticini</taxon>
        <taxon>Psylliodes</taxon>
    </lineage>
</organism>
<dbReference type="AlphaFoldDB" id="A0A9P0CK66"/>
<dbReference type="PANTHER" id="PTHR10773:SF19">
    <property type="match status" value="1"/>
</dbReference>
<evidence type="ECO:0000259" key="2">
    <source>
        <dbReference type="Pfam" id="PF25273"/>
    </source>
</evidence>
<protein>
    <recommendedName>
        <fullName evidence="2">DUF7869 domain-containing protein</fullName>
    </recommendedName>
</protein>
<dbReference type="OrthoDB" id="7367179at2759"/>
<keyword evidence="4" id="KW-1185">Reference proteome</keyword>